<feature type="domain" description="Dystroglycan-type cadherin-like" evidence="1">
    <location>
        <begin position="1003"/>
        <end position="1102"/>
    </location>
</feature>
<dbReference type="Proteomes" id="UP001596513">
    <property type="component" value="Unassembled WGS sequence"/>
</dbReference>
<protein>
    <submittedName>
        <fullName evidence="2">DUF4082 domain-containing protein</fullName>
    </submittedName>
</protein>
<evidence type="ECO:0000313" key="3">
    <source>
        <dbReference type="Proteomes" id="UP001596513"/>
    </source>
</evidence>
<evidence type="ECO:0000259" key="1">
    <source>
        <dbReference type="SMART" id="SM00736"/>
    </source>
</evidence>
<dbReference type="Gene3D" id="2.60.40.10">
    <property type="entry name" value="Immunoglobulins"/>
    <property type="match status" value="2"/>
</dbReference>
<reference evidence="3" key="1">
    <citation type="journal article" date="2019" name="Int. J. Syst. Evol. Microbiol.">
        <title>The Global Catalogue of Microorganisms (GCM) 10K type strain sequencing project: providing services to taxonomists for standard genome sequencing and annotation.</title>
        <authorList>
            <consortium name="The Broad Institute Genomics Platform"/>
            <consortium name="The Broad Institute Genome Sequencing Center for Infectious Disease"/>
            <person name="Wu L."/>
            <person name="Ma J."/>
        </authorList>
    </citation>
    <scope>NUCLEOTIDE SEQUENCE [LARGE SCALE GENOMIC DNA]</scope>
    <source>
        <strain evidence="3">JCM 19635</strain>
    </source>
</reference>
<dbReference type="Pfam" id="PF13313">
    <property type="entry name" value="DUF4082"/>
    <property type="match status" value="2"/>
</dbReference>
<organism evidence="2 3">
    <name type="scientific">Hymenobacter humi</name>
    <dbReference type="NCBI Taxonomy" id="1411620"/>
    <lineage>
        <taxon>Bacteria</taxon>
        <taxon>Pseudomonadati</taxon>
        <taxon>Bacteroidota</taxon>
        <taxon>Cytophagia</taxon>
        <taxon>Cytophagales</taxon>
        <taxon>Hymenobacteraceae</taxon>
        <taxon>Hymenobacter</taxon>
    </lineage>
</organism>
<accession>A0ABW2U9I6</accession>
<dbReference type="Pfam" id="PF05345">
    <property type="entry name" value="He_PIG"/>
    <property type="match status" value="2"/>
</dbReference>
<proteinExistence type="predicted"/>
<dbReference type="RefSeq" id="WP_380204585.1">
    <property type="nucleotide sequence ID" value="NZ_JBHTEK010000001.1"/>
</dbReference>
<evidence type="ECO:0000313" key="2">
    <source>
        <dbReference type="EMBL" id="MFC7669067.1"/>
    </source>
</evidence>
<dbReference type="Gene3D" id="2.60.120.200">
    <property type="match status" value="1"/>
</dbReference>
<comment type="caution">
    <text evidence="2">The sequence shown here is derived from an EMBL/GenBank/DDBJ whole genome shotgun (WGS) entry which is preliminary data.</text>
</comment>
<dbReference type="SUPFAM" id="SSF49899">
    <property type="entry name" value="Concanavalin A-like lectins/glucanases"/>
    <property type="match status" value="1"/>
</dbReference>
<dbReference type="InterPro" id="IPR013320">
    <property type="entry name" value="ConA-like_dom_sf"/>
</dbReference>
<dbReference type="InterPro" id="IPR006644">
    <property type="entry name" value="Cadg"/>
</dbReference>
<dbReference type="InterPro" id="IPR015919">
    <property type="entry name" value="Cadherin-like_sf"/>
</dbReference>
<dbReference type="SUPFAM" id="SSF49313">
    <property type="entry name" value="Cadherin-like"/>
    <property type="match status" value="2"/>
</dbReference>
<gene>
    <name evidence="2" type="ORF">ACFQT0_18225</name>
</gene>
<keyword evidence="3" id="KW-1185">Reference proteome</keyword>
<sequence length="1609" mass="165734">MGLTPAGGTLADQYLLVNTASGPGRGIVDQTIQFHGTADLYTLASGTTSLATLYSSATAATSNPAVSQRLVGTNGGKAIAFAYDLARSVVYTRQGNPAWAGQKRDGEGTNIRSDDMFFPDWVDLNKVAIPQADEQQRLLANIMVLGSKKPLPRFWYLPKGLKAAVVMTGDDHGSGGTKARFDSYITKSASNTPQAVADWTAIRGSSYIYPGTPITDAQAAAYEAQGFELSLHLNTNCAVWTPSTLRGFFNDQLSELAAKFPSLSKPVTHRTHCIAWSDWASEAKIELENGIRFDDNYYYWPEKWVQDRPGMFTGSGMPMRFADLDGSLIDVYQATTQLTDESGITYSTHINALLDNAIGSKGYYGVFTANMHTDFLQSSIDGSNTIIAAAQQRQVPVVSAKQMLTWLDGRNNSSFGAMTWDANKLNFTVSLFNNVLNIQGMLPVVAAGGNLTALTANGAPVTYRKETIKGIEYAFFPANPGTYVASYDGAITACTPPTATIAAVEPAACAGSPVSLKLSAATGQAPYTLVVNGTTYSNVTVGQTFAIFTPGEVSIWGSTGTPATPYATDNQPIEIGTKFRASVNGTITGVRFYKGVGNTGAHVGTLWSSAGTKLASATFSNETASGWQEVRFDAPVAVTAGTTYIASYYSPDGGFAISPGFFTSTGVTNGPLTALQSGTDGVNGVYKYGGGFPNGGNTANYWVDVLFAENTAAGKQTYTLTSITDANACNATNTSLSSVEVTPGTGPAGTLAASGAVQAGQDINLTFTASAGTSPFSLVINGTTYPNVTSGTPFNTGVKASTSGTTSIWSSTTVPATVNTNDSSPIEVGVKFRAAVDGQVMGIRFYKGSENTGTHVGSLWSSTGTKLATATFSNETASGWQEVRFDAPVDIKAGTLYVASYSAPIGKYSSNGSYFTTAVTNGPLTAVQSGGADGSNGVYNASGPGAFPTSSFNSSNYWVDVVFATSGGNTFSLTSITDSKGCVKQGTLQTLTVQPTAGTNTAPVLASIGTKSATVGTALSFTATATDESVSTLAYSLAPATTGATLPAGAQINASTGVFSWTPTAGQVGSHTFKVVVTDAGSPALSDEEAITVTVTGTTATAQSITFTQPLPDVSTSAGPITLTATASSNLPVTYSATGPATVSGSTLTLSGSAGVVTVTASQAGDATYAAATPVPRSFTVSAAASTACFTDQSAADFLAGNTGSNTYRPASGGIQLKPQVEQDFTTAPPTTEWQNFPWGTGGTTAFSGGQAVVDGSRFNTEPTTATSQPGASVEFVATFGATGFQHVGFGAGDDAAMYAASTSSWAMFSTGTDAGTGLKARVNNAGTQTDVVLPGALIGTAHRYRIDWNPSSIDFYIDGTLAQTTPVALTLPMRVGASDYNVGGATLSLDEVRLMPYASPGSFISRVFDAGTAKTWKEAIWTADQPAGTAVKLFQRQGSSATPDATWTEFTAVASSGATVGGSSRYIQYRADLSTTNPALTPTLRSVAVNCGDAPAECPALVFAPVTGSALTAATAGTAYSQTIATTPTGYTFSVTGLPAGLSINETTGAISGTTSVVVTNAAITVTATKGTCTATASYTLTVSATPWPTAPPCWRPSVTRPSRRARS</sequence>
<dbReference type="InterPro" id="IPR013783">
    <property type="entry name" value="Ig-like_fold"/>
</dbReference>
<dbReference type="EMBL" id="JBHTEK010000001">
    <property type="protein sequence ID" value="MFC7669067.1"/>
    <property type="molecule type" value="Genomic_DNA"/>
</dbReference>
<dbReference type="InterPro" id="IPR025141">
    <property type="entry name" value="DUF4082"/>
</dbReference>
<name>A0ABW2U9I6_9BACT</name>
<dbReference type="SMART" id="SM00736">
    <property type="entry name" value="CADG"/>
    <property type="match status" value="1"/>
</dbReference>